<dbReference type="Pfam" id="PF16137">
    <property type="entry name" value="DUF4845"/>
    <property type="match status" value="1"/>
</dbReference>
<dbReference type="AlphaFoldDB" id="A0A4Z0BXJ8"/>
<dbReference type="RefSeq" id="WP_135249682.1">
    <property type="nucleotide sequence ID" value="NZ_SMLK01000002.1"/>
</dbReference>
<reference evidence="2 3" key="1">
    <citation type="submission" date="2019-03" db="EMBL/GenBank/DDBJ databases">
        <title>Ramlibacter sp. 18x22-1, whole genome shotgun sequence.</title>
        <authorList>
            <person name="Zhang X."/>
            <person name="Feng G."/>
            <person name="Zhu H."/>
        </authorList>
    </citation>
    <scope>NUCLEOTIDE SEQUENCE [LARGE SCALE GENOMIC DNA]</scope>
    <source>
        <strain evidence="2 3">18x22-1</strain>
    </source>
</reference>
<dbReference type="Proteomes" id="UP000297839">
    <property type="component" value="Unassembled WGS sequence"/>
</dbReference>
<evidence type="ECO:0000313" key="3">
    <source>
        <dbReference type="Proteomes" id="UP000297839"/>
    </source>
</evidence>
<feature type="transmembrane region" description="Helical" evidence="1">
    <location>
        <begin position="12"/>
        <end position="35"/>
    </location>
</feature>
<dbReference type="InterPro" id="IPR032314">
    <property type="entry name" value="DUF4845"/>
</dbReference>
<keyword evidence="3" id="KW-1185">Reference proteome</keyword>
<evidence type="ECO:0000313" key="2">
    <source>
        <dbReference type="EMBL" id="TFZ04057.1"/>
    </source>
</evidence>
<dbReference type="OrthoDB" id="9133279at2"/>
<gene>
    <name evidence="2" type="ORF">EZ216_10505</name>
</gene>
<sequence>MMRSSSGRQAGISFIGLIFVIAVLASVGVLVAQAIPTMLEYQAIVKAMENSKNGNTAAEIRTSFEKASAVDDIKSVGPKDLEITKVNDRNVVKVAYNKEIHMFGPAFLLLKYQYQTK</sequence>
<organism evidence="2 3">
    <name type="scientific">Ramlibacter humi</name>
    <dbReference type="NCBI Taxonomy" id="2530451"/>
    <lineage>
        <taxon>Bacteria</taxon>
        <taxon>Pseudomonadati</taxon>
        <taxon>Pseudomonadota</taxon>
        <taxon>Betaproteobacteria</taxon>
        <taxon>Burkholderiales</taxon>
        <taxon>Comamonadaceae</taxon>
        <taxon>Ramlibacter</taxon>
    </lineage>
</organism>
<protein>
    <submittedName>
        <fullName evidence="2">DUF4845 domain-containing protein</fullName>
    </submittedName>
</protein>
<comment type="caution">
    <text evidence="2">The sequence shown here is derived from an EMBL/GenBank/DDBJ whole genome shotgun (WGS) entry which is preliminary data.</text>
</comment>
<keyword evidence="1" id="KW-0472">Membrane</keyword>
<keyword evidence="1" id="KW-0812">Transmembrane</keyword>
<accession>A0A4Z0BXJ8</accession>
<name>A0A4Z0BXJ8_9BURK</name>
<dbReference type="EMBL" id="SMLK01000002">
    <property type="protein sequence ID" value="TFZ04057.1"/>
    <property type="molecule type" value="Genomic_DNA"/>
</dbReference>
<keyword evidence="1" id="KW-1133">Transmembrane helix</keyword>
<evidence type="ECO:0000256" key="1">
    <source>
        <dbReference type="SAM" id="Phobius"/>
    </source>
</evidence>
<proteinExistence type="predicted"/>